<feature type="compositionally biased region" description="Basic and acidic residues" evidence="1">
    <location>
        <begin position="93"/>
        <end position="106"/>
    </location>
</feature>
<dbReference type="Proteomes" id="UP000800981">
    <property type="component" value="Unassembled WGS sequence"/>
</dbReference>
<reference evidence="2 3" key="1">
    <citation type="submission" date="2020-03" db="EMBL/GenBank/DDBJ databases">
        <title>Two novel Motilibacter sp.</title>
        <authorList>
            <person name="Liu S."/>
        </authorList>
    </citation>
    <scope>NUCLEOTIDE SEQUENCE [LARGE SCALE GENOMIC DNA]</scope>
    <source>
        <strain evidence="2 3">E257</strain>
    </source>
</reference>
<feature type="region of interest" description="Disordered" evidence="1">
    <location>
        <begin position="76"/>
        <end position="106"/>
    </location>
</feature>
<accession>A0ABX0GRK8</accession>
<feature type="compositionally biased region" description="Pro residues" evidence="1">
    <location>
        <begin position="81"/>
        <end position="90"/>
    </location>
</feature>
<keyword evidence="3" id="KW-1185">Reference proteome</keyword>
<evidence type="ECO:0000313" key="2">
    <source>
        <dbReference type="EMBL" id="NHC12377.1"/>
    </source>
</evidence>
<organism evidence="2 3">
    <name type="scientific">Motilibacter deserti</name>
    <dbReference type="NCBI Taxonomy" id="2714956"/>
    <lineage>
        <taxon>Bacteria</taxon>
        <taxon>Bacillati</taxon>
        <taxon>Actinomycetota</taxon>
        <taxon>Actinomycetes</taxon>
        <taxon>Motilibacterales</taxon>
        <taxon>Motilibacteraceae</taxon>
        <taxon>Motilibacter</taxon>
    </lineage>
</organism>
<evidence type="ECO:0000256" key="1">
    <source>
        <dbReference type="SAM" id="MobiDB-lite"/>
    </source>
</evidence>
<dbReference type="EMBL" id="JAANNP010000001">
    <property type="protein sequence ID" value="NHC12377.1"/>
    <property type="molecule type" value="Genomic_DNA"/>
</dbReference>
<evidence type="ECO:0000313" key="3">
    <source>
        <dbReference type="Proteomes" id="UP000800981"/>
    </source>
</evidence>
<name>A0ABX0GRK8_9ACTN</name>
<comment type="caution">
    <text evidence="2">The sequence shown here is derived from an EMBL/GenBank/DDBJ whole genome shotgun (WGS) entry which is preliminary data.</text>
</comment>
<sequence>MTTQGRNPYLVLGVPFGTSGQEATKAFARQSRRARRGIGPYSLEDFTWALHEIEHGDSDPAHDAGLYRVPAVPEATAWPSPEAPFPPVRPLPRRTEPHSEEEVEALRREAAQQLLKSALAALPRPPGRAG</sequence>
<proteinExistence type="predicted"/>
<gene>
    <name evidence="2" type="ORF">G9H71_01090</name>
</gene>
<protein>
    <submittedName>
        <fullName evidence="2">Uncharacterized protein</fullName>
    </submittedName>
</protein>
<dbReference type="RefSeq" id="WP_166276573.1">
    <property type="nucleotide sequence ID" value="NZ_JAANNP010000001.1"/>
</dbReference>